<dbReference type="InterPro" id="IPR048260">
    <property type="entry name" value="Cytochrome_b_C_euk/bac"/>
</dbReference>
<feature type="binding site" evidence="18">
    <location>
        <position position="202"/>
    </location>
    <ligand>
        <name>a ubiquinone</name>
        <dbReference type="ChEBI" id="CHEBI:16389"/>
    </ligand>
</feature>
<dbReference type="InterPro" id="IPR005797">
    <property type="entry name" value="Cyt_b/b6_N"/>
</dbReference>
<dbReference type="SUPFAM" id="SSF81648">
    <property type="entry name" value="a domain/subunit of cytochrome bc1 complex (Ubiquinol-cytochrome c reductase)"/>
    <property type="match status" value="1"/>
</dbReference>
<evidence type="ECO:0000256" key="17">
    <source>
        <dbReference type="ARBA" id="ARBA00061233"/>
    </source>
</evidence>
<feature type="transmembrane region" description="Helical" evidence="20">
    <location>
        <begin position="141"/>
        <end position="159"/>
    </location>
</feature>
<evidence type="ECO:0000256" key="10">
    <source>
        <dbReference type="ARBA" id="ARBA00022792"/>
    </source>
</evidence>
<evidence type="ECO:0000256" key="15">
    <source>
        <dbReference type="ARBA" id="ARBA00023128"/>
    </source>
</evidence>
<name>A0A7M3V7W5_9MUSC</name>
<evidence type="ECO:0000259" key="22">
    <source>
        <dbReference type="PROSITE" id="PS51003"/>
    </source>
</evidence>
<accession>A0A7M3V7W5</accession>
<feature type="binding site" description="axial binding residue" evidence="19">
    <location>
        <position position="183"/>
    </location>
    <ligand>
        <name>heme b</name>
        <dbReference type="ChEBI" id="CHEBI:60344"/>
        <label>b562</label>
    </ligand>
    <ligandPart>
        <name>Fe</name>
        <dbReference type="ChEBI" id="CHEBI:18248"/>
    </ligandPart>
</feature>
<comment type="cofactor">
    <cofactor evidence="20">
        <name>heme b</name>
        <dbReference type="ChEBI" id="CHEBI:60344"/>
    </cofactor>
    <text evidence="20">Binds 2 heme groups non-covalently.</text>
</comment>
<evidence type="ECO:0000256" key="19">
    <source>
        <dbReference type="PIRSR" id="PIRSR038885-2"/>
    </source>
</evidence>
<evidence type="ECO:0000256" key="1">
    <source>
        <dbReference type="ARBA" id="ARBA00002566"/>
    </source>
</evidence>
<keyword evidence="15 20" id="KW-0496">Mitochondrion</keyword>
<gene>
    <name evidence="23" type="primary">CYTB</name>
</gene>
<dbReference type="Pfam" id="PF00032">
    <property type="entry name" value="Cytochrom_B_C"/>
    <property type="match status" value="1"/>
</dbReference>
<dbReference type="InterPro" id="IPR016174">
    <property type="entry name" value="Di-haem_cyt_TM"/>
</dbReference>
<dbReference type="CDD" id="cd00284">
    <property type="entry name" value="Cytochrome_b_N"/>
    <property type="match status" value="1"/>
</dbReference>
<dbReference type="CTD" id="4519"/>
<dbReference type="InterPro" id="IPR030689">
    <property type="entry name" value="Cytochrome_b"/>
</dbReference>
<dbReference type="Gene3D" id="1.20.810.10">
    <property type="entry name" value="Cytochrome Bc1 Complex, Chain C"/>
    <property type="match status" value="1"/>
</dbReference>
<dbReference type="GO" id="GO:0016491">
    <property type="term" value="F:oxidoreductase activity"/>
    <property type="evidence" value="ECO:0007669"/>
    <property type="project" value="UniProtKB-UniRule"/>
</dbReference>
<dbReference type="PROSITE" id="PS51003">
    <property type="entry name" value="CYTB_CTER"/>
    <property type="match status" value="1"/>
</dbReference>
<reference evidence="23" key="1">
    <citation type="submission" date="2020-02" db="EMBL/GenBank/DDBJ databases">
        <title>The complete mitochondrial genome of Sarcophaga plotnikovi (Diptera: Sarcophagidae).</title>
        <authorList>
            <person name="Guo Y.-D."/>
            <person name="Ren L.-P."/>
        </authorList>
    </citation>
    <scope>NUCLEOTIDE SEQUENCE</scope>
</reference>
<comment type="cofactor">
    <cofactor evidence="19">
        <name>heme</name>
        <dbReference type="ChEBI" id="CHEBI:30413"/>
    </cofactor>
    <text evidence="19">Binds 2 heme groups non-covalently.</text>
</comment>
<keyword evidence="14" id="KW-0830">Ubiquinone</keyword>
<feature type="domain" description="Cytochrome b/b6 N-terminal region profile" evidence="21">
    <location>
        <begin position="1"/>
        <end position="210"/>
    </location>
</feature>
<dbReference type="EMBL" id="MT017720">
    <property type="protein sequence ID" value="QOP39565.1"/>
    <property type="molecule type" value="Genomic_DNA"/>
</dbReference>
<dbReference type="GO" id="GO:0006122">
    <property type="term" value="P:mitochondrial electron transport, ubiquinol to cytochrome c"/>
    <property type="evidence" value="ECO:0007669"/>
    <property type="project" value="TreeGrafter"/>
</dbReference>
<keyword evidence="8 20" id="KW-0812">Transmembrane</keyword>
<dbReference type="PANTHER" id="PTHR19271">
    <property type="entry name" value="CYTOCHROME B"/>
    <property type="match status" value="1"/>
</dbReference>
<evidence type="ECO:0000256" key="7">
    <source>
        <dbReference type="ARBA" id="ARBA00022660"/>
    </source>
</evidence>
<dbReference type="PROSITE" id="PS51002">
    <property type="entry name" value="CYTB_NTER"/>
    <property type="match status" value="1"/>
</dbReference>
<dbReference type="CDD" id="cd00290">
    <property type="entry name" value="cytochrome_b_C"/>
    <property type="match status" value="1"/>
</dbReference>
<dbReference type="GO" id="GO:0008121">
    <property type="term" value="F:quinol-cytochrome-c reductase activity"/>
    <property type="evidence" value="ECO:0007669"/>
    <property type="project" value="InterPro"/>
</dbReference>
<evidence type="ECO:0000256" key="12">
    <source>
        <dbReference type="ARBA" id="ARBA00022989"/>
    </source>
</evidence>
<geneLocation type="mitochondrion" evidence="23"/>
<dbReference type="GO" id="GO:0046872">
    <property type="term" value="F:metal ion binding"/>
    <property type="evidence" value="ECO:0007669"/>
    <property type="project" value="UniProtKB-UniRule"/>
</dbReference>
<dbReference type="InterPro" id="IPR005798">
    <property type="entry name" value="Cyt_b/b6_C"/>
</dbReference>
<comment type="similarity">
    <text evidence="17 20">Belongs to the cytochrome b family.</text>
</comment>
<keyword evidence="13 19" id="KW-0408">Iron</keyword>
<organism evidence="23">
    <name type="scientific">Sarcophaga plotnikovi</name>
    <dbReference type="NCBI Taxonomy" id="2774358"/>
    <lineage>
        <taxon>Eukaryota</taxon>
        <taxon>Metazoa</taxon>
        <taxon>Ecdysozoa</taxon>
        <taxon>Arthropoda</taxon>
        <taxon>Hexapoda</taxon>
        <taxon>Insecta</taxon>
        <taxon>Pterygota</taxon>
        <taxon>Neoptera</taxon>
        <taxon>Endopterygota</taxon>
        <taxon>Diptera</taxon>
        <taxon>Brachycera</taxon>
        <taxon>Muscomorpha</taxon>
        <taxon>Oestroidea</taxon>
        <taxon>Sarcophagidae</taxon>
        <taxon>Sarcophaga</taxon>
        <taxon>Heteronychia</taxon>
    </lineage>
</organism>
<comment type="function">
    <text evidence="1 20">Component of the ubiquinol-cytochrome c reductase complex (complex III or cytochrome b-c1 complex) that is part of the mitochondrial respiratory chain. The b-c1 complex mediates electron transfer from ubiquinol to cytochrome c. Contributes to the generation of a proton gradient across the mitochondrial membrane that is then used for ATP synthesis.</text>
</comment>
<feature type="transmembrane region" description="Helical" evidence="20">
    <location>
        <begin position="289"/>
        <end position="309"/>
    </location>
</feature>
<dbReference type="SUPFAM" id="SSF81342">
    <property type="entry name" value="Transmembrane di-heme cytochromes"/>
    <property type="match status" value="1"/>
</dbReference>
<dbReference type="AlphaFoldDB" id="A0A7M3V7W5"/>
<comment type="subunit">
    <text evidence="3">The main subunits of complex b-c1 are: cytochrome b, cytochrome c1 and the Rieske protein.</text>
</comment>
<keyword evidence="16 20" id="KW-0472">Membrane</keyword>
<evidence type="ECO:0000256" key="3">
    <source>
        <dbReference type="ARBA" id="ARBA00011649"/>
    </source>
</evidence>
<dbReference type="InterPro" id="IPR036150">
    <property type="entry name" value="Cyt_b/b6_C_sf"/>
</dbReference>
<feature type="binding site" description="axial binding residue" evidence="19">
    <location>
        <position position="98"/>
    </location>
    <ligand>
        <name>heme b</name>
        <dbReference type="ChEBI" id="CHEBI:60344"/>
        <label>b566</label>
    </ligand>
    <ligandPart>
        <name>Fe</name>
        <dbReference type="ChEBI" id="CHEBI:18248"/>
    </ligandPart>
</feature>
<dbReference type="RefSeq" id="YP_010022717.1">
    <property type="nucleotide sequence ID" value="NC_053675.1"/>
</dbReference>
<protein>
    <recommendedName>
        <fullName evidence="4 20">Cytochrome b</fullName>
    </recommendedName>
</protein>
<evidence type="ECO:0000256" key="13">
    <source>
        <dbReference type="ARBA" id="ARBA00023004"/>
    </source>
</evidence>
<dbReference type="GO" id="GO:0045275">
    <property type="term" value="C:respiratory chain complex III"/>
    <property type="evidence" value="ECO:0007669"/>
    <property type="project" value="InterPro"/>
</dbReference>
<feature type="transmembrane region" description="Helical" evidence="20">
    <location>
        <begin position="114"/>
        <end position="134"/>
    </location>
</feature>
<keyword evidence="9 19" id="KW-0479">Metal-binding</keyword>
<evidence type="ECO:0000256" key="5">
    <source>
        <dbReference type="ARBA" id="ARBA00022448"/>
    </source>
</evidence>
<proteinExistence type="inferred from homology"/>
<dbReference type="InterPro" id="IPR027387">
    <property type="entry name" value="Cytb/b6-like_sf"/>
</dbReference>
<feature type="transmembrane region" description="Helical" evidence="20">
    <location>
        <begin position="348"/>
        <end position="370"/>
    </location>
</feature>
<evidence type="ECO:0000256" key="18">
    <source>
        <dbReference type="PIRSR" id="PIRSR038885-1"/>
    </source>
</evidence>
<evidence type="ECO:0000259" key="21">
    <source>
        <dbReference type="PROSITE" id="PS51002"/>
    </source>
</evidence>
<feature type="transmembrane region" description="Helical" evidence="20">
    <location>
        <begin position="230"/>
        <end position="251"/>
    </location>
</feature>
<keyword evidence="5 20" id="KW-0813">Transport</keyword>
<evidence type="ECO:0000256" key="14">
    <source>
        <dbReference type="ARBA" id="ARBA00023075"/>
    </source>
</evidence>
<evidence type="ECO:0000256" key="20">
    <source>
        <dbReference type="RuleBase" id="RU362117"/>
    </source>
</evidence>
<keyword evidence="7 20" id="KW-0679">Respiratory chain</keyword>
<dbReference type="GeneID" id="63361346"/>
<feature type="transmembrane region" description="Helical" evidence="20">
    <location>
        <begin position="78"/>
        <end position="99"/>
    </location>
</feature>
<dbReference type="GO" id="GO:0005743">
    <property type="term" value="C:mitochondrial inner membrane"/>
    <property type="evidence" value="ECO:0007669"/>
    <property type="project" value="UniProtKB-SubCell"/>
</dbReference>
<keyword evidence="12 20" id="KW-1133">Transmembrane helix</keyword>
<feature type="transmembrane region" description="Helical" evidence="20">
    <location>
        <begin position="179"/>
        <end position="201"/>
    </location>
</feature>
<dbReference type="Pfam" id="PF00033">
    <property type="entry name" value="Cytochrome_B"/>
    <property type="match status" value="1"/>
</dbReference>
<evidence type="ECO:0000256" key="2">
    <source>
        <dbReference type="ARBA" id="ARBA00004448"/>
    </source>
</evidence>
<comment type="subcellular location">
    <subcellularLocation>
        <location evidence="2">Mitochondrion inner membrane</location>
        <topology evidence="2">Multi-pass membrane protein</topology>
    </subcellularLocation>
</comment>
<keyword evidence="10" id="KW-0999">Mitochondrion inner membrane</keyword>
<evidence type="ECO:0000256" key="4">
    <source>
        <dbReference type="ARBA" id="ARBA00013531"/>
    </source>
</evidence>
<dbReference type="InterPro" id="IPR048259">
    <property type="entry name" value="Cytochrome_b_N_euk/bac"/>
</dbReference>
<keyword evidence="11 20" id="KW-0249">Electron transport</keyword>
<feature type="transmembrane region" description="Helical" evidence="20">
    <location>
        <begin position="321"/>
        <end position="341"/>
    </location>
</feature>
<evidence type="ECO:0000256" key="11">
    <source>
        <dbReference type="ARBA" id="ARBA00022982"/>
    </source>
</evidence>
<evidence type="ECO:0000256" key="9">
    <source>
        <dbReference type="ARBA" id="ARBA00022723"/>
    </source>
</evidence>
<evidence type="ECO:0000313" key="23">
    <source>
        <dbReference type="EMBL" id="QOP39565.1"/>
    </source>
</evidence>
<dbReference type="PIRSF" id="PIRSF038885">
    <property type="entry name" value="COB"/>
    <property type="match status" value="1"/>
</dbReference>
<evidence type="ECO:0000256" key="16">
    <source>
        <dbReference type="ARBA" id="ARBA00023136"/>
    </source>
</evidence>
<evidence type="ECO:0000256" key="8">
    <source>
        <dbReference type="ARBA" id="ARBA00022692"/>
    </source>
</evidence>
<feature type="transmembrane region" description="Helical" evidence="20">
    <location>
        <begin position="31"/>
        <end position="57"/>
    </location>
</feature>
<feature type="domain" description="Cytochrome b/b6 C-terminal region profile" evidence="22">
    <location>
        <begin position="211"/>
        <end position="378"/>
    </location>
</feature>
<sequence length="378" mass="43257">MNKPLRIKHPIIKIANSALVDLPAPINISAWWNFGSLLFLCLMIQILTGLFLAMHYTADINLAFNSVNHICRDVNYGWLLRTLHANGASFFFICIYLHVGRGIYYGSYLFTPTWLIGVIILFLVMGTAFMGYVLPWGQMSFWGATVITNLLSAIPYLGIDLVQWVWGGFAVDNATLTRFFTFHFILPFIVLAMTMIHILFLHETGSNNPMGLNSNIDKIPFHPYFTFKDIVGFIMMTMILILLVLINPYLLGDPDNFIPANPLVTPVHIQPEWYFLFAYAILRSIPNKLGGVIALVLSIAILAILPFYHLSKFRGIQFYPINQILFWLMTVTVILLTWIGARPVEEPYVLIGQILTVVYFSYFMFNPLIIKWWDNLLN</sequence>
<feature type="binding site" description="axial binding residue" evidence="19">
    <location>
        <position position="197"/>
    </location>
    <ligand>
        <name>heme b</name>
        <dbReference type="ChEBI" id="CHEBI:60344"/>
        <label>b566</label>
    </ligand>
    <ligandPart>
        <name>Fe</name>
        <dbReference type="ChEBI" id="CHEBI:18248"/>
    </ligandPart>
</feature>
<dbReference type="FunFam" id="1.20.810.10:FF:000002">
    <property type="entry name" value="Cytochrome b"/>
    <property type="match status" value="1"/>
</dbReference>
<dbReference type="PANTHER" id="PTHR19271:SF16">
    <property type="entry name" value="CYTOCHROME B"/>
    <property type="match status" value="1"/>
</dbReference>
<keyword evidence="6 19" id="KW-0349">Heme</keyword>
<evidence type="ECO:0000256" key="6">
    <source>
        <dbReference type="ARBA" id="ARBA00022617"/>
    </source>
</evidence>
<feature type="binding site" description="axial binding residue" evidence="19">
    <location>
        <position position="84"/>
    </location>
    <ligand>
        <name>heme b</name>
        <dbReference type="ChEBI" id="CHEBI:60344"/>
        <label>b562</label>
    </ligand>
    <ligandPart>
        <name>Fe</name>
        <dbReference type="ChEBI" id="CHEBI:18248"/>
    </ligandPart>
</feature>